<dbReference type="PANTHER" id="PTHR30055">
    <property type="entry name" value="HTH-TYPE TRANSCRIPTIONAL REGULATOR RUTR"/>
    <property type="match status" value="1"/>
</dbReference>
<dbReference type="Proteomes" id="UP000199150">
    <property type="component" value="Unassembled WGS sequence"/>
</dbReference>
<dbReference type="RefSeq" id="WP_090645250.1">
    <property type="nucleotide sequence ID" value="NZ_CBCRYE010000001.1"/>
</dbReference>
<dbReference type="STRING" id="260084.SAMN02927928_1358"/>
<dbReference type="Gene3D" id="1.10.10.60">
    <property type="entry name" value="Homeodomain-like"/>
    <property type="match status" value="1"/>
</dbReference>
<dbReference type="InterPro" id="IPR036271">
    <property type="entry name" value="Tet_transcr_reg_TetR-rel_C_sf"/>
</dbReference>
<keyword evidence="3" id="KW-0804">Transcription</keyword>
<feature type="DNA-binding region" description="H-T-H motif" evidence="4">
    <location>
        <begin position="42"/>
        <end position="61"/>
    </location>
</feature>
<dbReference type="InterPro" id="IPR001647">
    <property type="entry name" value="HTH_TetR"/>
</dbReference>
<dbReference type="EMBL" id="FMTS01000001">
    <property type="protein sequence ID" value="SCW45618.1"/>
    <property type="molecule type" value="Genomic_DNA"/>
</dbReference>
<organism evidence="6 7">
    <name type="scientific">Asticcacaulis taihuensis</name>
    <dbReference type="NCBI Taxonomy" id="260084"/>
    <lineage>
        <taxon>Bacteria</taxon>
        <taxon>Pseudomonadati</taxon>
        <taxon>Pseudomonadota</taxon>
        <taxon>Alphaproteobacteria</taxon>
        <taxon>Caulobacterales</taxon>
        <taxon>Caulobacteraceae</taxon>
        <taxon>Asticcacaulis</taxon>
    </lineage>
</organism>
<gene>
    <name evidence="6" type="ORF">SAMN02927928_1358</name>
</gene>
<keyword evidence="2 4" id="KW-0238">DNA-binding</keyword>
<dbReference type="Pfam" id="PF16859">
    <property type="entry name" value="TetR_C_11"/>
    <property type="match status" value="1"/>
</dbReference>
<evidence type="ECO:0000256" key="4">
    <source>
        <dbReference type="PROSITE-ProRule" id="PRU00335"/>
    </source>
</evidence>
<evidence type="ECO:0000256" key="2">
    <source>
        <dbReference type="ARBA" id="ARBA00023125"/>
    </source>
</evidence>
<dbReference type="PROSITE" id="PS50977">
    <property type="entry name" value="HTH_TETR_2"/>
    <property type="match status" value="1"/>
</dbReference>
<evidence type="ECO:0000256" key="1">
    <source>
        <dbReference type="ARBA" id="ARBA00023015"/>
    </source>
</evidence>
<evidence type="ECO:0000256" key="3">
    <source>
        <dbReference type="ARBA" id="ARBA00023163"/>
    </source>
</evidence>
<dbReference type="InterPro" id="IPR011075">
    <property type="entry name" value="TetR_C"/>
</dbReference>
<dbReference type="InterPro" id="IPR009057">
    <property type="entry name" value="Homeodomain-like_sf"/>
</dbReference>
<dbReference type="SUPFAM" id="SSF46689">
    <property type="entry name" value="Homeodomain-like"/>
    <property type="match status" value="1"/>
</dbReference>
<evidence type="ECO:0000313" key="7">
    <source>
        <dbReference type="Proteomes" id="UP000199150"/>
    </source>
</evidence>
<keyword evidence="1" id="KW-0805">Transcription regulation</keyword>
<sequence length="201" mass="22175">MTIPVANEPKRKPGRPRSQAVEAAVLQATIDLLIEVGLKDMTMDAIAARAGVSKATLYKWWPSKLHLGLDALLSRGKVQAMVPDTGSAVEDFVLNAQGISRFYTDPKIGPCIMQLWGECLNSPDLLALYRERFLSRRRAGLHIIHERGVARGDIDGRYGVELALDIIYGPLIMRLLTGHGLVNDHEVEQLIRASFAGLIPR</sequence>
<dbReference type="GO" id="GO:0003700">
    <property type="term" value="F:DNA-binding transcription factor activity"/>
    <property type="evidence" value="ECO:0007669"/>
    <property type="project" value="TreeGrafter"/>
</dbReference>
<dbReference type="PANTHER" id="PTHR30055:SF148">
    <property type="entry name" value="TETR-FAMILY TRANSCRIPTIONAL REGULATOR"/>
    <property type="match status" value="1"/>
</dbReference>
<proteinExistence type="predicted"/>
<evidence type="ECO:0000313" key="6">
    <source>
        <dbReference type="EMBL" id="SCW45618.1"/>
    </source>
</evidence>
<dbReference type="GO" id="GO:0000976">
    <property type="term" value="F:transcription cis-regulatory region binding"/>
    <property type="evidence" value="ECO:0007669"/>
    <property type="project" value="TreeGrafter"/>
</dbReference>
<feature type="domain" description="HTH tetR-type" evidence="5">
    <location>
        <begin position="19"/>
        <end position="79"/>
    </location>
</feature>
<dbReference type="Gene3D" id="1.10.357.10">
    <property type="entry name" value="Tetracycline Repressor, domain 2"/>
    <property type="match status" value="1"/>
</dbReference>
<protein>
    <submittedName>
        <fullName evidence="6">Transcriptional regulator, TetR family</fullName>
    </submittedName>
</protein>
<dbReference type="InterPro" id="IPR050109">
    <property type="entry name" value="HTH-type_TetR-like_transc_reg"/>
</dbReference>
<evidence type="ECO:0000259" key="5">
    <source>
        <dbReference type="PROSITE" id="PS50977"/>
    </source>
</evidence>
<keyword evidence="7" id="KW-1185">Reference proteome</keyword>
<dbReference type="AlphaFoldDB" id="A0A1G4QMQ9"/>
<name>A0A1G4QMQ9_9CAUL</name>
<dbReference type="Pfam" id="PF00440">
    <property type="entry name" value="TetR_N"/>
    <property type="match status" value="1"/>
</dbReference>
<dbReference type="SUPFAM" id="SSF48498">
    <property type="entry name" value="Tetracyclin repressor-like, C-terminal domain"/>
    <property type="match status" value="1"/>
</dbReference>
<dbReference type="PRINTS" id="PR00455">
    <property type="entry name" value="HTHTETR"/>
</dbReference>
<reference evidence="7" key="1">
    <citation type="submission" date="2016-10" db="EMBL/GenBank/DDBJ databases">
        <authorList>
            <person name="Varghese N."/>
            <person name="Submissions S."/>
        </authorList>
    </citation>
    <scope>NUCLEOTIDE SEQUENCE [LARGE SCALE GENOMIC DNA]</scope>
    <source>
        <strain evidence="7">CGMCC 1.3431</strain>
    </source>
</reference>
<accession>A0A1G4QMQ9</accession>